<proteinExistence type="predicted"/>
<dbReference type="Proteomes" id="UP001524569">
    <property type="component" value="Unassembled WGS sequence"/>
</dbReference>
<evidence type="ECO:0008006" key="3">
    <source>
        <dbReference type="Google" id="ProtNLM"/>
    </source>
</evidence>
<gene>
    <name evidence="1" type="ORF">NP603_14295</name>
</gene>
<dbReference type="RefSeq" id="WP_256611574.1">
    <property type="nucleotide sequence ID" value="NZ_JANIBM010000020.1"/>
</dbReference>
<keyword evidence="2" id="KW-1185">Reference proteome</keyword>
<evidence type="ECO:0000313" key="1">
    <source>
        <dbReference type="EMBL" id="MCQ8182287.1"/>
    </source>
</evidence>
<name>A0ABT1UJ74_9GAMM</name>
<dbReference type="EMBL" id="JANIBM010000020">
    <property type="protein sequence ID" value="MCQ8182287.1"/>
    <property type="molecule type" value="Genomic_DNA"/>
</dbReference>
<reference evidence="1 2" key="1">
    <citation type="submission" date="2022-07" db="EMBL/GenBank/DDBJ databases">
        <title>Methylomonas rivi sp. nov., Methylomonas rosea sp. nov., Methylomonas aureus sp. nov. and Methylomonas subterranea sp. nov., four novel methanotrophs isolated from a freshwater creek and the deep terrestrial subsurface.</title>
        <authorList>
            <person name="Abin C."/>
            <person name="Sankaranarayanan K."/>
            <person name="Garner C."/>
            <person name="Sindelar R."/>
            <person name="Kotary K."/>
            <person name="Garner R."/>
            <person name="Barclay S."/>
            <person name="Lawson P."/>
            <person name="Krumholz L."/>
        </authorList>
    </citation>
    <scope>NUCLEOTIDE SEQUENCE [LARGE SCALE GENOMIC DNA]</scope>
    <source>
        <strain evidence="1 2">SURF-1</strain>
    </source>
</reference>
<protein>
    <recommendedName>
        <fullName evidence="3">DNA primase</fullName>
    </recommendedName>
</protein>
<evidence type="ECO:0000313" key="2">
    <source>
        <dbReference type="Proteomes" id="UP001524569"/>
    </source>
</evidence>
<accession>A0ABT1UJ74</accession>
<feature type="non-terminal residue" evidence="1">
    <location>
        <position position="1"/>
    </location>
</feature>
<sequence length="256" mass="28753">TAAPSKAYQAVRYNALTHGILSKHAVLPHEDKTEFAGLLAALRDEHQPSGMTEMHLVDELATILWRKRRVLLAEGATINRNLRQVASQTDSSVVPAAVPFDPGLKASHLWLSDIICDTPEENQARLNEAELDLAATEKAAAILRKGGKNAYSRACNALIPESRDMWSDYVEDEEYPATVEGLADFINEKLRPICLQMQKEARYYHEIKAQTLGEGLRAQQLEKLNRYEVHLDRKFERTLAMLLKLKDLRSPVNSAP</sequence>
<organism evidence="1 2">
    <name type="scientific">Methylomonas aurea</name>
    <dbReference type="NCBI Taxonomy" id="2952224"/>
    <lineage>
        <taxon>Bacteria</taxon>
        <taxon>Pseudomonadati</taxon>
        <taxon>Pseudomonadota</taxon>
        <taxon>Gammaproteobacteria</taxon>
        <taxon>Methylococcales</taxon>
        <taxon>Methylococcaceae</taxon>
        <taxon>Methylomonas</taxon>
    </lineage>
</organism>
<comment type="caution">
    <text evidence="1">The sequence shown here is derived from an EMBL/GenBank/DDBJ whole genome shotgun (WGS) entry which is preliminary data.</text>
</comment>